<comment type="subcellular location">
    <subcellularLocation>
        <location evidence="1">Nucleus</location>
        <location evidence="1">Nucleolus</location>
    </subcellularLocation>
</comment>
<dbReference type="Proteomes" id="UP001338125">
    <property type="component" value="Unassembled WGS sequence"/>
</dbReference>
<comment type="similarity">
    <text evidence="2">Belongs to the RRP17 family.</text>
</comment>
<organism evidence="6 7">
    <name type="scientific">Cladobotryum mycophilum</name>
    <dbReference type="NCBI Taxonomy" id="491253"/>
    <lineage>
        <taxon>Eukaryota</taxon>
        <taxon>Fungi</taxon>
        <taxon>Dikarya</taxon>
        <taxon>Ascomycota</taxon>
        <taxon>Pezizomycotina</taxon>
        <taxon>Sordariomycetes</taxon>
        <taxon>Hypocreomycetidae</taxon>
        <taxon>Hypocreales</taxon>
        <taxon>Hypocreaceae</taxon>
        <taxon>Cladobotryum</taxon>
    </lineage>
</organism>
<comment type="caution">
    <text evidence="6">The sequence shown here is derived from an EMBL/GenBank/DDBJ whole genome shotgun (WGS) entry which is preliminary data.</text>
</comment>
<dbReference type="EMBL" id="JAVFKD010000012">
    <property type="protein sequence ID" value="KAK5993173.1"/>
    <property type="molecule type" value="Genomic_DNA"/>
</dbReference>
<dbReference type="PANTHER" id="PTHR14577:SF0">
    <property type="entry name" value="NUCLEOLAR PROTEIN 12"/>
    <property type="match status" value="1"/>
</dbReference>
<name>A0ABR0SM32_9HYPO</name>
<evidence type="ECO:0008006" key="8">
    <source>
        <dbReference type="Google" id="ProtNLM"/>
    </source>
</evidence>
<dbReference type="Pfam" id="PF09805">
    <property type="entry name" value="Nop25"/>
    <property type="match status" value="1"/>
</dbReference>
<dbReference type="InterPro" id="IPR019186">
    <property type="entry name" value="Nucleolar_protein_12"/>
</dbReference>
<evidence type="ECO:0000256" key="1">
    <source>
        <dbReference type="ARBA" id="ARBA00004604"/>
    </source>
</evidence>
<keyword evidence="7" id="KW-1185">Reference proteome</keyword>
<dbReference type="PANTHER" id="PTHR14577">
    <property type="entry name" value="NUCLEOLAR PROTEIN 12"/>
    <property type="match status" value="1"/>
</dbReference>
<evidence type="ECO:0000256" key="2">
    <source>
        <dbReference type="ARBA" id="ARBA00007175"/>
    </source>
</evidence>
<keyword evidence="4" id="KW-0539">Nucleus</keyword>
<evidence type="ECO:0000256" key="5">
    <source>
        <dbReference type="SAM" id="MobiDB-lite"/>
    </source>
</evidence>
<feature type="compositionally biased region" description="Acidic residues" evidence="5">
    <location>
        <begin position="100"/>
        <end position="112"/>
    </location>
</feature>
<feature type="compositionally biased region" description="Basic and acidic residues" evidence="5">
    <location>
        <begin position="191"/>
        <end position="204"/>
    </location>
</feature>
<feature type="compositionally biased region" description="Basic residues" evidence="5">
    <location>
        <begin position="205"/>
        <end position="215"/>
    </location>
</feature>
<evidence type="ECO:0000313" key="6">
    <source>
        <dbReference type="EMBL" id="KAK5993173.1"/>
    </source>
</evidence>
<keyword evidence="3" id="KW-0175">Coiled coil</keyword>
<feature type="compositionally biased region" description="Basic and acidic residues" evidence="5">
    <location>
        <begin position="150"/>
        <end position="183"/>
    </location>
</feature>
<proteinExistence type="inferred from homology"/>
<evidence type="ECO:0000313" key="7">
    <source>
        <dbReference type="Proteomes" id="UP001338125"/>
    </source>
</evidence>
<feature type="compositionally biased region" description="Basic and acidic residues" evidence="5">
    <location>
        <begin position="51"/>
        <end position="91"/>
    </location>
</feature>
<evidence type="ECO:0000256" key="4">
    <source>
        <dbReference type="ARBA" id="ARBA00023242"/>
    </source>
</evidence>
<evidence type="ECO:0000256" key="3">
    <source>
        <dbReference type="ARBA" id="ARBA00023054"/>
    </source>
</evidence>
<feature type="region of interest" description="Disordered" evidence="5">
    <location>
        <begin position="43"/>
        <end position="120"/>
    </location>
</feature>
<feature type="region of interest" description="Disordered" evidence="5">
    <location>
        <begin position="1"/>
        <end position="23"/>
    </location>
</feature>
<reference evidence="6 7" key="1">
    <citation type="submission" date="2024-01" db="EMBL/GenBank/DDBJ databases">
        <title>Complete genome of Cladobotryum mycophilum ATHUM6906.</title>
        <authorList>
            <person name="Christinaki A.C."/>
            <person name="Myridakis A.I."/>
            <person name="Kouvelis V.N."/>
        </authorList>
    </citation>
    <scope>NUCLEOTIDE SEQUENCE [LARGE SCALE GENOMIC DNA]</scope>
    <source>
        <strain evidence="6 7">ATHUM6906</strain>
    </source>
</reference>
<protein>
    <recommendedName>
        <fullName evidence="8">Ribosomal RNA-processing protein 17</fullName>
    </recommendedName>
</protein>
<sequence length="215" mass="25229">MFAKPRPKKSPLPPPSKKRKTSAVAEISFDFDAREEYLTGFHKRKQQRIKHAQEEAAKKAREEKLETRKQIREERRREVEQHVENVNKILRESGAIADDSGGESEENVEEEWGGFPDQPKIDIVDQEEEYIDEDRYTTVTVETVTVSRDGLGKPELPKENEENKTEDRKDDGKGTATKPDRLARPKKKKFRYETKMERQLTERRQKAKNRAKRHD</sequence>
<accession>A0ABR0SM32</accession>
<feature type="region of interest" description="Disordered" evidence="5">
    <location>
        <begin position="144"/>
        <end position="215"/>
    </location>
</feature>
<gene>
    <name evidence="6" type="ORF">PT974_06601</name>
</gene>